<feature type="domain" description="Fibronectin type-III" evidence="5">
    <location>
        <begin position="113"/>
        <end position="209"/>
    </location>
</feature>
<proteinExistence type="inferred from homology"/>
<evidence type="ECO:0000256" key="3">
    <source>
        <dbReference type="ARBA" id="ARBA00022737"/>
    </source>
</evidence>
<dbReference type="GO" id="GO:0004896">
    <property type="term" value="F:cytokine receptor activity"/>
    <property type="evidence" value="ECO:0007669"/>
    <property type="project" value="InterPro"/>
</dbReference>
<dbReference type="InterPro" id="IPR053073">
    <property type="entry name" value="IL11/IL27_subunit_beta"/>
</dbReference>
<dbReference type="CDD" id="cd00063">
    <property type="entry name" value="FN3"/>
    <property type="match status" value="1"/>
</dbReference>
<comment type="similarity">
    <text evidence="1">Belongs to the type I cytokine receptor family. Type 3 subfamily.</text>
</comment>
<dbReference type="PROSITE" id="PS01354">
    <property type="entry name" value="HEMATOPO_REC_L_F3"/>
    <property type="match status" value="1"/>
</dbReference>
<gene>
    <name evidence="6" type="ORF">PECUL_23A003826</name>
</gene>
<name>A0AAD1S3X5_PELCU</name>
<dbReference type="EMBL" id="OW240916">
    <property type="protein sequence ID" value="CAH2292276.1"/>
    <property type="molecule type" value="Genomic_DNA"/>
</dbReference>
<dbReference type="SMART" id="SM00060">
    <property type="entry name" value="FN3"/>
    <property type="match status" value="2"/>
</dbReference>
<accession>A0AAD1S3X5</accession>
<dbReference type="GO" id="GO:0016020">
    <property type="term" value="C:membrane"/>
    <property type="evidence" value="ECO:0007669"/>
    <property type="project" value="InterPro"/>
</dbReference>
<dbReference type="Proteomes" id="UP001295444">
    <property type="component" value="Chromosome 05"/>
</dbReference>
<keyword evidence="4" id="KW-0325">Glycoprotein</keyword>
<reference evidence="6" key="1">
    <citation type="submission" date="2022-03" db="EMBL/GenBank/DDBJ databases">
        <authorList>
            <person name="Alioto T."/>
            <person name="Alioto T."/>
            <person name="Gomez Garrido J."/>
        </authorList>
    </citation>
    <scope>NUCLEOTIDE SEQUENCE</scope>
</reference>
<dbReference type="InterPro" id="IPR003961">
    <property type="entry name" value="FN3_dom"/>
</dbReference>
<evidence type="ECO:0000259" key="5">
    <source>
        <dbReference type="PROSITE" id="PS50853"/>
    </source>
</evidence>
<dbReference type="InterPro" id="IPR003530">
    <property type="entry name" value="Hematopoietin_rcpt_L_F3_CS"/>
</dbReference>
<evidence type="ECO:0000313" key="6">
    <source>
        <dbReference type="EMBL" id="CAH2292276.1"/>
    </source>
</evidence>
<dbReference type="SUPFAM" id="SSF49265">
    <property type="entry name" value="Fibronectin type III"/>
    <property type="match status" value="2"/>
</dbReference>
<evidence type="ECO:0000256" key="1">
    <source>
        <dbReference type="ARBA" id="ARBA00010890"/>
    </source>
</evidence>
<keyword evidence="3" id="KW-0677">Repeat</keyword>
<protein>
    <submittedName>
        <fullName evidence="6">Interleukin-27 subunit beta</fullName>
    </submittedName>
</protein>
<dbReference type="Pfam" id="PF24031">
    <property type="entry name" value="FN3_IL27B_N"/>
    <property type="match status" value="1"/>
</dbReference>
<evidence type="ECO:0000313" key="7">
    <source>
        <dbReference type="Proteomes" id="UP001295444"/>
    </source>
</evidence>
<dbReference type="InterPro" id="IPR056621">
    <property type="entry name" value="FN3_IL27B_N"/>
</dbReference>
<organism evidence="6 7">
    <name type="scientific">Pelobates cultripes</name>
    <name type="common">Western spadefoot toad</name>
    <dbReference type="NCBI Taxonomy" id="61616"/>
    <lineage>
        <taxon>Eukaryota</taxon>
        <taxon>Metazoa</taxon>
        <taxon>Chordata</taxon>
        <taxon>Craniata</taxon>
        <taxon>Vertebrata</taxon>
        <taxon>Euteleostomi</taxon>
        <taxon>Amphibia</taxon>
        <taxon>Batrachia</taxon>
        <taxon>Anura</taxon>
        <taxon>Pelobatoidea</taxon>
        <taxon>Pelobatidae</taxon>
        <taxon>Pelobates</taxon>
    </lineage>
</organism>
<evidence type="ECO:0000256" key="2">
    <source>
        <dbReference type="ARBA" id="ARBA00022729"/>
    </source>
</evidence>
<dbReference type="InterPro" id="IPR036116">
    <property type="entry name" value="FN3_sf"/>
</dbReference>
<dbReference type="AlphaFoldDB" id="A0AAD1S3X5"/>
<dbReference type="PANTHER" id="PTHR48483">
    <property type="entry name" value="INTERLEUKIN-27 SUBUNIT BETA"/>
    <property type="match status" value="1"/>
</dbReference>
<keyword evidence="2" id="KW-0732">Signal</keyword>
<dbReference type="InterPro" id="IPR013783">
    <property type="entry name" value="Ig-like_fold"/>
</dbReference>
<dbReference type="Gene3D" id="2.60.40.10">
    <property type="entry name" value="Immunoglobulins"/>
    <property type="match status" value="2"/>
</dbReference>
<sequence length="210" mass="23885">MCGLSATLANPPGKLGVQCWTISYPEKIRCTWDFKPNAYLPTTFITTYRMGLMSSEPPKLCVQSDQEPQSCLITDFQMFADYPYILNVTAISPLGGTTQLFPFIVEDIIRPDPPENVTLSNIVGEKKKLLLHWYPPRSWLYPEQFPLMYKIRYKRAGAKHYKTIGPYDFTSFILKGLKPGSFVEAQVAAKDFTDYGNYSEWSLVATGKPR</sequence>
<dbReference type="PROSITE" id="PS50853">
    <property type="entry name" value="FN3"/>
    <property type="match status" value="1"/>
</dbReference>
<evidence type="ECO:0000256" key="4">
    <source>
        <dbReference type="ARBA" id="ARBA00023180"/>
    </source>
</evidence>
<keyword evidence="7" id="KW-1185">Reference proteome</keyword>
<dbReference type="PANTHER" id="PTHR48483:SF2">
    <property type="entry name" value="INTERLEUKIN-27 SUBUNIT BETA"/>
    <property type="match status" value="1"/>
</dbReference>